<gene>
    <name evidence="3" type="ORF">LZZ85_28190</name>
</gene>
<keyword evidence="2" id="KW-0732">Signal</keyword>
<keyword evidence="4" id="KW-1185">Reference proteome</keyword>
<feature type="chain" id="PRO_5046584328" evidence="2">
    <location>
        <begin position="24"/>
        <end position="417"/>
    </location>
</feature>
<comment type="caution">
    <text evidence="3">The sequence shown here is derived from an EMBL/GenBank/DDBJ whole genome shotgun (WGS) entry which is preliminary data.</text>
</comment>
<dbReference type="Proteomes" id="UP001165367">
    <property type="component" value="Unassembled WGS sequence"/>
</dbReference>
<accession>A0ABS9L125</accession>
<name>A0ABS9L125_9BACT</name>
<sequence>MKRIVKGLFTLVFLWAFQFSSFSQEVTGIWRGYFIGSGGDRYRLEFQVGQSPSGKVSIKGVSYSWQDDKRFYGKATMTGSYVSDSKNFRIHEIQTVEVQNPLGGTCIMNYDLVYSRSGREEFLEGTYLGKPEVKGRENPYPWGECGGGRVFLRKVPTTEFYLEPFLRDTKIAVTPKPLITKPQENIPADNTTTNNNKTNATPNSLTTNKKNTSSPAPKTTTPKVTTPNTTKTTTSNTTKSNTTAKQPAVKPQKPPVVQKPVSKQPKDSAVAKVTTVPPREPEKPTIAVIKPPVSSVPVPEVLKTRQNELMKALVVNDPNVTVKIFDNGEIDGDTISVYLDKRLVLSKKMLTAAPLTLSLKMDEENPEHELVMVAENLGRIPPNTSLMIVEAGRQRFEVRITSTEQKNALVRFRYEKP</sequence>
<dbReference type="EMBL" id="JAKLTR010000045">
    <property type="protein sequence ID" value="MCG2618208.1"/>
    <property type="molecule type" value="Genomic_DNA"/>
</dbReference>
<organism evidence="3 4">
    <name type="scientific">Terrimonas ginsenosidimutans</name>
    <dbReference type="NCBI Taxonomy" id="2908004"/>
    <lineage>
        <taxon>Bacteria</taxon>
        <taxon>Pseudomonadati</taxon>
        <taxon>Bacteroidota</taxon>
        <taxon>Chitinophagia</taxon>
        <taxon>Chitinophagales</taxon>
        <taxon>Chitinophagaceae</taxon>
        <taxon>Terrimonas</taxon>
    </lineage>
</organism>
<dbReference type="RefSeq" id="WP_237877481.1">
    <property type="nucleotide sequence ID" value="NZ_JAKLTR010000045.1"/>
</dbReference>
<feature type="region of interest" description="Disordered" evidence="1">
    <location>
        <begin position="176"/>
        <end position="284"/>
    </location>
</feature>
<evidence type="ECO:0000256" key="2">
    <source>
        <dbReference type="SAM" id="SignalP"/>
    </source>
</evidence>
<feature type="signal peptide" evidence="2">
    <location>
        <begin position="1"/>
        <end position="23"/>
    </location>
</feature>
<protein>
    <submittedName>
        <fullName evidence="3">Uncharacterized protein</fullName>
    </submittedName>
</protein>
<feature type="compositionally biased region" description="Low complexity" evidence="1">
    <location>
        <begin position="190"/>
        <end position="263"/>
    </location>
</feature>
<proteinExistence type="predicted"/>
<reference evidence="3" key="1">
    <citation type="submission" date="2022-01" db="EMBL/GenBank/DDBJ databases">
        <authorList>
            <person name="Jo J.-H."/>
            <person name="Im W.-T."/>
        </authorList>
    </citation>
    <scope>NUCLEOTIDE SEQUENCE</scope>
    <source>
        <strain evidence="3">NA20</strain>
    </source>
</reference>
<evidence type="ECO:0000313" key="3">
    <source>
        <dbReference type="EMBL" id="MCG2618208.1"/>
    </source>
</evidence>
<evidence type="ECO:0000256" key="1">
    <source>
        <dbReference type="SAM" id="MobiDB-lite"/>
    </source>
</evidence>
<evidence type="ECO:0000313" key="4">
    <source>
        <dbReference type="Proteomes" id="UP001165367"/>
    </source>
</evidence>